<evidence type="ECO:0000256" key="2">
    <source>
        <dbReference type="ARBA" id="ARBA00022448"/>
    </source>
</evidence>
<sequence length="365" mass="40197">MNKLIIATLGLPVFLFACKEKKQPDPVSKQVCVSDSMLPMITIDSVKMSNIDDQLKLSGEISFNESKVVKLYPFSSGQVAEVKVNLGDRIKQGQVLAVIKSAEIAGNYSDLVAAESDVAIAKRQYENAEALYNNGISSQREFEEAKQNLQKATSAETKIRETLRINGSGRTDKNGNFTIIAPRSGYLLERKINPGSFIRADNTENMFTIGDITDVWVIANVYESDISRIKEGYTAKVTTLAYPDSVFVGKVDMINQILDPQTKVMKVRIDLPNKGLALKPEMFANVLIENKEGRKAMSIPASALVSDDGKSYVVTYKGQCDLKLHEVKVIKATEGGPAFINEGVELGDKVISKNQVLFFRALSQQ</sequence>
<organism evidence="5 6">
    <name type="scientific">Pinibacter aurantiacus</name>
    <dbReference type="NCBI Taxonomy" id="2851599"/>
    <lineage>
        <taxon>Bacteria</taxon>
        <taxon>Pseudomonadati</taxon>
        <taxon>Bacteroidota</taxon>
        <taxon>Chitinophagia</taxon>
        <taxon>Chitinophagales</taxon>
        <taxon>Chitinophagaceae</taxon>
        <taxon>Pinibacter</taxon>
    </lineage>
</organism>
<dbReference type="InterPro" id="IPR051909">
    <property type="entry name" value="MFP_Cation_Efflux"/>
</dbReference>
<dbReference type="NCBIfam" id="TIGR01730">
    <property type="entry name" value="RND_mfp"/>
    <property type="match status" value="1"/>
</dbReference>
<dbReference type="PANTHER" id="PTHR30097:SF4">
    <property type="entry name" value="SLR6042 PROTEIN"/>
    <property type="match status" value="1"/>
</dbReference>
<evidence type="ECO:0000259" key="3">
    <source>
        <dbReference type="Pfam" id="PF25954"/>
    </source>
</evidence>
<name>A0A9E2S9A2_9BACT</name>
<dbReference type="AlphaFoldDB" id="A0A9E2S9A2"/>
<dbReference type="Proteomes" id="UP000812270">
    <property type="component" value="Unassembled WGS sequence"/>
</dbReference>
<dbReference type="InterPro" id="IPR058792">
    <property type="entry name" value="Beta-barrel_RND_2"/>
</dbReference>
<dbReference type="Pfam" id="PF25954">
    <property type="entry name" value="Beta-barrel_RND_2"/>
    <property type="match status" value="1"/>
</dbReference>
<proteinExistence type="inferred from homology"/>
<evidence type="ECO:0000313" key="5">
    <source>
        <dbReference type="EMBL" id="MBV4357232.1"/>
    </source>
</evidence>
<keyword evidence="6" id="KW-1185">Reference proteome</keyword>
<dbReference type="Pfam" id="PF25973">
    <property type="entry name" value="BSH_CzcB"/>
    <property type="match status" value="1"/>
</dbReference>
<evidence type="ECO:0000256" key="1">
    <source>
        <dbReference type="ARBA" id="ARBA00009477"/>
    </source>
</evidence>
<accession>A0A9E2S9A2</accession>
<comment type="caution">
    <text evidence="5">The sequence shown here is derived from an EMBL/GenBank/DDBJ whole genome shotgun (WGS) entry which is preliminary data.</text>
</comment>
<gene>
    <name evidence="5" type="ORF">KTO63_08755</name>
</gene>
<dbReference type="InterPro" id="IPR058647">
    <property type="entry name" value="BSH_CzcB-like"/>
</dbReference>
<reference evidence="5" key="1">
    <citation type="submission" date="2021-06" db="EMBL/GenBank/DDBJ databases">
        <authorList>
            <person name="Huq M.A."/>
        </authorList>
    </citation>
    <scope>NUCLEOTIDE SEQUENCE</scope>
    <source>
        <strain evidence="5">MAH-26</strain>
    </source>
</reference>
<keyword evidence="2" id="KW-0813">Transport</keyword>
<dbReference type="GO" id="GO:0030313">
    <property type="term" value="C:cell envelope"/>
    <property type="evidence" value="ECO:0007669"/>
    <property type="project" value="TreeGrafter"/>
</dbReference>
<dbReference type="GO" id="GO:0015679">
    <property type="term" value="P:plasma membrane copper ion transport"/>
    <property type="evidence" value="ECO:0007669"/>
    <property type="project" value="TreeGrafter"/>
</dbReference>
<evidence type="ECO:0000313" key="6">
    <source>
        <dbReference type="Proteomes" id="UP000812270"/>
    </source>
</evidence>
<dbReference type="GO" id="GO:0022857">
    <property type="term" value="F:transmembrane transporter activity"/>
    <property type="evidence" value="ECO:0007669"/>
    <property type="project" value="InterPro"/>
</dbReference>
<dbReference type="GO" id="GO:0060003">
    <property type="term" value="P:copper ion export"/>
    <property type="evidence" value="ECO:0007669"/>
    <property type="project" value="TreeGrafter"/>
</dbReference>
<dbReference type="PANTHER" id="PTHR30097">
    <property type="entry name" value="CATION EFFLUX SYSTEM PROTEIN CUSB"/>
    <property type="match status" value="1"/>
</dbReference>
<feature type="domain" description="CzcB-like barrel-sandwich hybrid" evidence="4">
    <location>
        <begin position="68"/>
        <end position="211"/>
    </location>
</feature>
<dbReference type="InterPro" id="IPR006143">
    <property type="entry name" value="RND_pump_MFP"/>
</dbReference>
<comment type="similarity">
    <text evidence="1">Belongs to the membrane fusion protein (MFP) (TC 8.A.1) family.</text>
</comment>
<dbReference type="RefSeq" id="WP_217790844.1">
    <property type="nucleotide sequence ID" value="NZ_JAHSPG010000003.1"/>
</dbReference>
<dbReference type="FunFam" id="2.40.30.170:FF:000010">
    <property type="entry name" value="Efflux RND transporter periplasmic adaptor subunit"/>
    <property type="match status" value="1"/>
</dbReference>
<dbReference type="PROSITE" id="PS51257">
    <property type="entry name" value="PROKAR_LIPOPROTEIN"/>
    <property type="match status" value="1"/>
</dbReference>
<protein>
    <submittedName>
        <fullName evidence="5">Efflux RND transporter periplasmic adaptor subunit</fullName>
    </submittedName>
</protein>
<dbReference type="EMBL" id="JAHSPG010000003">
    <property type="protein sequence ID" value="MBV4357232.1"/>
    <property type="molecule type" value="Genomic_DNA"/>
</dbReference>
<feature type="domain" description="CusB-like beta-barrel" evidence="3">
    <location>
        <begin position="215"/>
        <end position="290"/>
    </location>
</feature>
<dbReference type="GO" id="GO:0016020">
    <property type="term" value="C:membrane"/>
    <property type="evidence" value="ECO:0007669"/>
    <property type="project" value="InterPro"/>
</dbReference>
<evidence type="ECO:0000259" key="4">
    <source>
        <dbReference type="Pfam" id="PF25973"/>
    </source>
</evidence>